<dbReference type="Proteomes" id="UP000247702">
    <property type="component" value="Unassembled WGS sequence"/>
</dbReference>
<sequence>MEFKNYGQIINAPCIIIADFKADNKKCDELYGGSMHKLAEQKANSFSYMVYWIDTGDVWGLSYTEMKMLPKNLFVKSIQELVRINEILAVKHERKVTEKDKKNFADQGWELRRTQIFSYIASKTIKEIENLETMVDKVWDHCHITGKYRGSAHNFCNLKLRIEAWKTPIPIIFYNFREYDLHLVCESVGRSVNAHQIRQFMNTSLAKFAENLGNNKPITKKHFKDLGYTDEQIDLVTRKGVQPYDYIDSQDRFKETELPPFHEFHSILGGKITQKDYEHAQKIWKEFNCKNLGEYNDLYLKIDVLLLADVWTEFRKMSMESDGLDPSHYTSLPALSWDSMLKMTEVKIELFTDMAMHDFIEKSKHRGLTMAVHRYFQANNPKMGEKWLDITLRTKADSCRGLCLGGNAHFPYKTHDYLSDLPPAVENVAVEKDWLSPYNAKLVEKIDGDCFAKTEKLIIPHLGKRNYYVIHYQELQYYVKLRMIIDEVTEILSFEQSNWLAPYISLNTENHNEAKKAGNTFLSDFFILKNNACYGKTIENVRKYQDVKLMRNINEQDEKALLNKICSLRFKYA</sequence>
<dbReference type="InterPro" id="IPR044925">
    <property type="entry name" value="His-Me_finger_sf"/>
</dbReference>
<protein>
    <recommendedName>
        <fullName evidence="3">DNA-directed DNA polymerase</fullName>
    </recommendedName>
</protein>
<dbReference type="SUPFAM" id="SSF54060">
    <property type="entry name" value="His-Me finger endonucleases"/>
    <property type="match status" value="1"/>
</dbReference>
<gene>
    <name evidence="1" type="ORF">RclHR1_27620002</name>
</gene>
<dbReference type="EMBL" id="BEXD01001960">
    <property type="protein sequence ID" value="GBB96473.1"/>
    <property type="molecule type" value="Genomic_DNA"/>
</dbReference>
<dbReference type="PANTHER" id="PTHR31511:SF12">
    <property type="entry name" value="RHO TERMINATION FACTOR N-TERMINAL DOMAIN-CONTAINING PROTEIN"/>
    <property type="match status" value="1"/>
</dbReference>
<evidence type="ECO:0008006" key="3">
    <source>
        <dbReference type="Google" id="ProtNLM"/>
    </source>
</evidence>
<reference evidence="1 2" key="1">
    <citation type="submission" date="2017-11" db="EMBL/GenBank/DDBJ databases">
        <title>The genome of Rhizophagus clarus HR1 reveals common genetic basis of auxotrophy among arbuscular mycorrhizal fungi.</title>
        <authorList>
            <person name="Kobayashi Y."/>
        </authorList>
    </citation>
    <scope>NUCLEOTIDE SEQUENCE [LARGE SCALE GENOMIC DNA]</scope>
    <source>
        <strain evidence="1 2">HR1</strain>
    </source>
</reference>
<keyword evidence="2" id="KW-1185">Reference proteome</keyword>
<proteinExistence type="predicted"/>
<evidence type="ECO:0000313" key="1">
    <source>
        <dbReference type="EMBL" id="GBB96473.1"/>
    </source>
</evidence>
<dbReference type="InterPro" id="IPR043502">
    <property type="entry name" value="DNA/RNA_pol_sf"/>
</dbReference>
<dbReference type="PANTHER" id="PTHR31511">
    <property type="entry name" value="PROTEIN CBG23764"/>
    <property type="match status" value="1"/>
</dbReference>
<organism evidence="1 2">
    <name type="scientific">Rhizophagus clarus</name>
    <dbReference type="NCBI Taxonomy" id="94130"/>
    <lineage>
        <taxon>Eukaryota</taxon>
        <taxon>Fungi</taxon>
        <taxon>Fungi incertae sedis</taxon>
        <taxon>Mucoromycota</taxon>
        <taxon>Glomeromycotina</taxon>
        <taxon>Glomeromycetes</taxon>
        <taxon>Glomerales</taxon>
        <taxon>Glomeraceae</taxon>
        <taxon>Rhizophagus</taxon>
    </lineage>
</organism>
<name>A0A2Z6R296_9GLOM</name>
<accession>A0A2Z6R296</accession>
<evidence type="ECO:0000313" key="2">
    <source>
        <dbReference type="Proteomes" id="UP000247702"/>
    </source>
</evidence>
<comment type="caution">
    <text evidence="1">The sequence shown here is derived from an EMBL/GenBank/DDBJ whole genome shotgun (WGS) entry which is preliminary data.</text>
</comment>
<dbReference type="AlphaFoldDB" id="A0A2Z6R296"/>
<dbReference type="SUPFAM" id="SSF56672">
    <property type="entry name" value="DNA/RNA polymerases"/>
    <property type="match status" value="1"/>
</dbReference>